<feature type="region of interest" description="Disordered" evidence="1">
    <location>
        <begin position="321"/>
        <end position="349"/>
    </location>
</feature>
<dbReference type="EnsemblPlants" id="EMT03823">
    <property type="protein sequence ID" value="EMT03823"/>
    <property type="gene ID" value="F775_14587"/>
</dbReference>
<accession>M8BAS4</accession>
<dbReference type="AlphaFoldDB" id="M8BAS4"/>
<dbReference type="InterPro" id="IPR044821">
    <property type="entry name" value="At1g28695/At4g15970-like"/>
</dbReference>
<feature type="compositionally biased region" description="Polar residues" evidence="1">
    <location>
        <begin position="46"/>
        <end position="58"/>
    </location>
</feature>
<dbReference type="Pfam" id="PF03407">
    <property type="entry name" value="Nucleotid_trans"/>
    <property type="match status" value="1"/>
</dbReference>
<feature type="region of interest" description="Disordered" evidence="1">
    <location>
        <begin position="46"/>
        <end position="67"/>
    </location>
</feature>
<dbReference type="PANTHER" id="PTHR46038">
    <property type="entry name" value="EXPRESSED PROTEIN-RELATED"/>
    <property type="match status" value="1"/>
</dbReference>
<dbReference type="PANTHER" id="PTHR46038:SF45">
    <property type="entry name" value="NUCLEOTIDE-DIPHOSPHO-SUGAR TRANSFERASE DOMAIN-CONTAINING PROTEIN"/>
    <property type="match status" value="1"/>
</dbReference>
<evidence type="ECO:0000256" key="1">
    <source>
        <dbReference type="SAM" id="MobiDB-lite"/>
    </source>
</evidence>
<organism evidence="3">
    <name type="scientific">Aegilops tauschii</name>
    <name type="common">Tausch's goatgrass</name>
    <name type="synonym">Aegilops squarrosa</name>
    <dbReference type="NCBI Taxonomy" id="37682"/>
    <lineage>
        <taxon>Eukaryota</taxon>
        <taxon>Viridiplantae</taxon>
        <taxon>Streptophyta</taxon>
        <taxon>Embryophyta</taxon>
        <taxon>Tracheophyta</taxon>
        <taxon>Spermatophyta</taxon>
        <taxon>Magnoliopsida</taxon>
        <taxon>Liliopsida</taxon>
        <taxon>Poales</taxon>
        <taxon>Poaceae</taxon>
        <taxon>BOP clade</taxon>
        <taxon>Pooideae</taxon>
        <taxon>Triticodae</taxon>
        <taxon>Triticeae</taxon>
        <taxon>Triticinae</taxon>
        <taxon>Aegilops</taxon>
    </lineage>
</organism>
<name>M8BAS4_AEGTA</name>
<evidence type="ECO:0000259" key="2">
    <source>
        <dbReference type="Pfam" id="PF03407"/>
    </source>
</evidence>
<proteinExistence type="predicted"/>
<reference evidence="3" key="1">
    <citation type="submission" date="2015-06" db="UniProtKB">
        <authorList>
            <consortium name="EnsemblPlants"/>
        </authorList>
    </citation>
    <scope>IDENTIFICATION</scope>
</reference>
<dbReference type="InterPro" id="IPR005069">
    <property type="entry name" value="Nucl-diP-sugar_transferase"/>
</dbReference>
<feature type="domain" description="Nucleotide-diphospho-sugar transferase" evidence="2">
    <location>
        <begin position="120"/>
        <end position="319"/>
    </location>
</feature>
<sequence length="349" mass="38912">MGLLSPRGSQITTTPVAGSHLGRDTLLPTLMLFFLASDRDFQFGNGSTHQLTTSNATNLPGDGSDDEKEEAFRGLAELLPKVAMDDGTVIITTVNEAWARLGSLLDLFLGSFRDGEGIAHLLNHTHIVAADPGAMALCQAVHPHCYLHEVTSANVSSANRFMTKSYLELIWARLEVPQRILQLGYNYLSTDVDVMWLRNPFRHISLYADVAMSTDRFYGNAEDLQNVGNGGFYYIRSTNRTVEMLSRWLAARSRFPSAHDQGVLNEIKAELAAGDLQIKFVFLDIVIFGGFCQFHEEMDKVSTMHANCCIELENKVDDLGRTTRARHHRTSSSGRSPPSARRRWENANY</sequence>
<evidence type="ECO:0000313" key="3">
    <source>
        <dbReference type="EnsemblPlants" id="EMT03823"/>
    </source>
</evidence>
<protein>
    <recommendedName>
        <fullName evidence="2">Nucleotide-diphospho-sugar transferase domain-containing protein</fullName>
    </recommendedName>
</protein>